<reference evidence="3" key="1">
    <citation type="submission" date="2021-02" db="EMBL/GenBank/DDBJ databases">
        <authorList>
            <person name="Nieuwenhuis M."/>
            <person name="Van De Peppel L.J.J."/>
        </authorList>
    </citation>
    <scope>NUCLEOTIDE SEQUENCE</scope>
    <source>
        <strain evidence="3">D49</strain>
    </source>
</reference>
<evidence type="ECO:0000313" key="3">
    <source>
        <dbReference type="EMBL" id="KAG5634520.1"/>
    </source>
</evidence>
<evidence type="ECO:0000259" key="2">
    <source>
        <dbReference type="Pfam" id="PF00561"/>
    </source>
</evidence>
<dbReference type="Proteomes" id="UP000717328">
    <property type="component" value="Unassembled WGS sequence"/>
</dbReference>
<feature type="domain" description="AB hydrolase-1" evidence="2">
    <location>
        <begin position="18"/>
        <end position="150"/>
    </location>
</feature>
<dbReference type="EMBL" id="JABCKI010006369">
    <property type="protein sequence ID" value="KAG5634520.1"/>
    <property type="molecule type" value="Genomic_DNA"/>
</dbReference>
<evidence type="ECO:0000256" key="1">
    <source>
        <dbReference type="SAM" id="MobiDB-lite"/>
    </source>
</evidence>
<gene>
    <name evidence="3" type="ORF">H0H81_001673</name>
</gene>
<evidence type="ECO:0000313" key="4">
    <source>
        <dbReference type="Proteomes" id="UP000717328"/>
    </source>
</evidence>
<dbReference type="AlphaFoldDB" id="A0A9P7FNX0"/>
<proteinExistence type="predicted"/>
<protein>
    <recommendedName>
        <fullName evidence="2">AB hydrolase-1 domain-containing protein</fullName>
    </recommendedName>
</protein>
<reference evidence="3" key="2">
    <citation type="submission" date="2021-10" db="EMBL/GenBank/DDBJ databases">
        <title>Phylogenomics reveals ancestral predisposition of the termite-cultivated fungus Termitomyces towards a domesticated lifestyle.</title>
        <authorList>
            <person name="Auxier B."/>
            <person name="Grum-Grzhimaylo A."/>
            <person name="Cardenas M.E."/>
            <person name="Lodge J.D."/>
            <person name="Laessoe T."/>
            <person name="Pedersen O."/>
            <person name="Smith M.E."/>
            <person name="Kuyper T.W."/>
            <person name="Franco-Molano E.A."/>
            <person name="Baroni T.J."/>
            <person name="Aanen D.K."/>
        </authorList>
    </citation>
    <scope>NUCLEOTIDE SEQUENCE</scope>
    <source>
        <strain evidence="3">D49</strain>
    </source>
</reference>
<feature type="region of interest" description="Disordered" evidence="1">
    <location>
        <begin position="1"/>
        <end position="27"/>
    </location>
</feature>
<dbReference type="InterPro" id="IPR029058">
    <property type="entry name" value="AB_hydrolase_fold"/>
</dbReference>
<sequence>MSRYPSALPPDSPDYRGPILLNPGGPGGPGVDLVRSAGQLISQIVGPQFDILGFDPRGVARSTPRASYFGSAAERAVWGGQNGVLGSLNVLNTSSDGLARAWARAKIGGQLADERQADVLPYINTAQTAADMLSIVKAHGKEKLLYWGFS</sequence>
<dbReference type="Pfam" id="PF00561">
    <property type="entry name" value="Abhydrolase_1"/>
    <property type="match status" value="1"/>
</dbReference>
<comment type="caution">
    <text evidence="3">The sequence shown here is derived from an EMBL/GenBank/DDBJ whole genome shotgun (WGS) entry which is preliminary data.</text>
</comment>
<dbReference type="InterPro" id="IPR000073">
    <property type="entry name" value="AB_hydrolase_1"/>
</dbReference>
<dbReference type="SUPFAM" id="SSF53474">
    <property type="entry name" value="alpha/beta-Hydrolases"/>
    <property type="match status" value="1"/>
</dbReference>
<dbReference type="OrthoDB" id="425534at2759"/>
<organism evidence="3 4">
    <name type="scientific">Sphagnurus paluster</name>
    <dbReference type="NCBI Taxonomy" id="117069"/>
    <lineage>
        <taxon>Eukaryota</taxon>
        <taxon>Fungi</taxon>
        <taxon>Dikarya</taxon>
        <taxon>Basidiomycota</taxon>
        <taxon>Agaricomycotina</taxon>
        <taxon>Agaricomycetes</taxon>
        <taxon>Agaricomycetidae</taxon>
        <taxon>Agaricales</taxon>
        <taxon>Tricholomatineae</taxon>
        <taxon>Lyophyllaceae</taxon>
        <taxon>Sphagnurus</taxon>
    </lineage>
</organism>
<accession>A0A9P7FNX0</accession>
<keyword evidence="4" id="KW-1185">Reference proteome</keyword>
<name>A0A9P7FNX0_9AGAR</name>
<dbReference type="Gene3D" id="3.40.50.1820">
    <property type="entry name" value="alpha/beta hydrolase"/>
    <property type="match status" value="1"/>
</dbReference>